<dbReference type="GO" id="GO:0005524">
    <property type="term" value="F:ATP binding"/>
    <property type="evidence" value="ECO:0007669"/>
    <property type="project" value="UniProtKB-KW"/>
</dbReference>
<dbReference type="PANTHER" id="PTHR21299:SF1">
    <property type="entry name" value="PANTOATE--BETA-ALANINE LIGASE"/>
    <property type="match status" value="1"/>
</dbReference>
<name>L2FA05_9GAMM</name>
<dbReference type="Gene3D" id="3.30.1300.10">
    <property type="entry name" value="Pantoate-beta-alanine ligase, C-terminal domain"/>
    <property type="match status" value="1"/>
</dbReference>
<protein>
    <recommendedName>
        <fullName evidence="8">Pantothenate synthetase</fullName>
        <shortName evidence="8">PS</shortName>
        <ecNumber evidence="8">6.3.2.1</ecNumber>
    </recommendedName>
    <alternativeName>
        <fullName evidence="8">Pantoate--beta-alanine ligase</fullName>
    </alternativeName>
    <alternativeName>
        <fullName evidence="8">Pantoate-activating enzyme</fullName>
    </alternativeName>
</protein>
<keyword evidence="10" id="KW-1185">Reference proteome</keyword>
<sequence length="301" mass="33881">MQIIHTIQKLQDVLKPHRQQKIALVPTMGNLHDGHLQLVKTAKQHADIVVVSIFVNPTQFGVGEDFDTYPRTLTQDCEKLQHIGTDFVFSPSVDEMYPNFHEHPPKTQVIAGDIAKILCAKSRPTHFDGVGLVVTKLFNIVRPDVAVFGKKDYQQLAIIRQINQDLNFGIDIIGMEIVRADDGLALSSRNSYLTETERKIAPMLQQTLQALKAKLINDAELNLQKLDDYRNQSIALLNSQGFKVDYLDIYTQNLDELNSGHLNSGHLNTNLVIVAAAWLGKKARLLDNIEINLNQFKPTKN</sequence>
<feature type="active site" description="Proton donor" evidence="8">
    <location>
        <position position="35"/>
    </location>
</feature>
<keyword evidence="3 8" id="KW-0436">Ligase</keyword>
<dbReference type="UniPathway" id="UPA00028">
    <property type="reaction ID" value="UER00005"/>
</dbReference>
<dbReference type="EC" id="6.3.2.1" evidence="8"/>
<dbReference type="Gene3D" id="3.40.50.620">
    <property type="entry name" value="HUPs"/>
    <property type="match status" value="1"/>
</dbReference>
<dbReference type="NCBIfam" id="TIGR00018">
    <property type="entry name" value="panC"/>
    <property type="match status" value="1"/>
</dbReference>
<evidence type="ECO:0000256" key="8">
    <source>
        <dbReference type="HAMAP-Rule" id="MF_00158"/>
    </source>
</evidence>
<evidence type="ECO:0000256" key="3">
    <source>
        <dbReference type="ARBA" id="ARBA00022598"/>
    </source>
</evidence>
<dbReference type="GO" id="GO:0015940">
    <property type="term" value="P:pantothenate biosynthetic process"/>
    <property type="evidence" value="ECO:0007669"/>
    <property type="project" value="UniProtKB-UniRule"/>
</dbReference>
<dbReference type="STRING" id="1230338.MOMA_02820"/>
<dbReference type="PATRIC" id="fig|1230338.3.peg.616"/>
<dbReference type="NCBIfam" id="TIGR00125">
    <property type="entry name" value="cyt_tran_rel"/>
    <property type="match status" value="1"/>
</dbReference>
<evidence type="ECO:0000256" key="7">
    <source>
        <dbReference type="ARBA" id="ARBA00048258"/>
    </source>
</evidence>
<evidence type="ECO:0000256" key="2">
    <source>
        <dbReference type="ARBA" id="ARBA00009256"/>
    </source>
</evidence>
<feature type="binding site" evidence="8">
    <location>
        <begin position="186"/>
        <end position="189"/>
    </location>
    <ligand>
        <name>ATP</name>
        <dbReference type="ChEBI" id="CHEBI:30616"/>
    </ligand>
</feature>
<keyword evidence="6 8" id="KW-0067">ATP-binding</keyword>
<dbReference type="HAMAP" id="MF_00158">
    <property type="entry name" value="PanC"/>
    <property type="match status" value="1"/>
</dbReference>
<comment type="miscellaneous">
    <text evidence="8">The reaction proceeds by a bi uni uni bi ping pong mechanism.</text>
</comment>
<dbReference type="Pfam" id="PF02569">
    <property type="entry name" value="Pantoate_ligase"/>
    <property type="match status" value="1"/>
</dbReference>
<feature type="binding site" evidence="8">
    <location>
        <begin position="28"/>
        <end position="35"/>
    </location>
    <ligand>
        <name>ATP</name>
        <dbReference type="ChEBI" id="CHEBI:30616"/>
    </ligand>
</feature>
<dbReference type="InterPro" id="IPR014729">
    <property type="entry name" value="Rossmann-like_a/b/a_fold"/>
</dbReference>
<dbReference type="AlphaFoldDB" id="L2FA05"/>
<keyword evidence="5 8" id="KW-0547">Nucleotide-binding</keyword>
<dbReference type="EMBL" id="ANIN01000001">
    <property type="protein sequence ID" value="ELA09303.1"/>
    <property type="molecule type" value="Genomic_DNA"/>
</dbReference>
<evidence type="ECO:0000313" key="10">
    <source>
        <dbReference type="Proteomes" id="UP000023795"/>
    </source>
</evidence>
<feature type="binding site" evidence="8">
    <location>
        <position position="178"/>
    </location>
    <ligand>
        <name>ATP</name>
        <dbReference type="ChEBI" id="CHEBI:30616"/>
    </ligand>
</feature>
<evidence type="ECO:0000256" key="5">
    <source>
        <dbReference type="ARBA" id="ARBA00022741"/>
    </source>
</evidence>
<dbReference type="GO" id="GO:0004592">
    <property type="term" value="F:pantoate-beta-alanine ligase activity"/>
    <property type="evidence" value="ECO:0007669"/>
    <property type="project" value="UniProtKB-UniRule"/>
</dbReference>
<feature type="binding site" evidence="8">
    <location>
        <position position="59"/>
    </location>
    <ligand>
        <name>(R)-pantoate</name>
        <dbReference type="ChEBI" id="CHEBI:15980"/>
    </ligand>
</feature>
<dbReference type="PANTHER" id="PTHR21299">
    <property type="entry name" value="CYTIDYLATE KINASE/PANTOATE-BETA-ALANINE LIGASE"/>
    <property type="match status" value="1"/>
</dbReference>
<dbReference type="OrthoDB" id="9773087at2"/>
<keyword evidence="4 8" id="KW-0566">Pantothenate biosynthesis</keyword>
<dbReference type="eggNOG" id="COG0414">
    <property type="taxonomic scope" value="Bacteria"/>
</dbReference>
<comment type="pathway">
    <text evidence="1 8">Cofactor biosynthesis; (R)-pantothenate biosynthesis; (R)-pantothenate from (R)-pantoate and beta-alanine: step 1/1.</text>
</comment>
<feature type="binding site" evidence="8">
    <location>
        <begin position="149"/>
        <end position="152"/>
    </location>
    <ligand>
        <name>ATP</name>
        <dbReference type="ChEBI" id="CHEBI:30616"/>
    </ligand>
</feature>
<dbReference type="FunFam" id="3.40.50.620:FF:000013">
    <property type="entry name" value="Pantothenate synthetase"/>
    <property type="match status" value="1"/>
</dbReference>
<reference evidence="9 10" key="1">
    <citation type="journal article" date="2013" name="Genome Announc.">
        <title>Genome Sequence of Moraxella macacae 0408225, a Novel Bacterial Species Isolated from a Cynomolgus Macaque with Epistaxis.</title>
        <authorList>
            <person name="Ladner J.T."/>
            <person name="Whitehouse C.A."/>
            <person name="Koroleva G.I."/>
            <person name="Palacios G.F."/>
        </authorList>
    </citation>
    <scope>NUCLEOTIDE SEQUENCE [LARGE SCALE GENOMIC DNA]</scope>
    <source>
        <strain evidence="9 10">0408225</strain>
    </source>
</reference>
<feature type="binding site" evidence="8">
    <location>
        <position position="155"/>
    </location>
    <ligand>
        <name>(R)-pantoate</name>
        <dbReference type="ChEBI" id="CHEBI:15980"/>
    </ligand>
</feature>
<organism evidence="9 10">
    <name type="scientific">Moraxella macacae 0408225</name>
    <dbReference type="NCBI Taxonomy" id="1230338"/>
    <lineage>
        <taxon>Bacteria</taxon>
        <taxon>Pseudomonadati</taxon>
        <taxon>Pseudomonadota</taxon>
        <taxon>Gammaproteobacteria</taxon>
        <taxon>Moraxellales</taxon>
        <taxon>Moraxellaceae</taxon>
        <taxon>Moraxella</taxon>
    </lineage>
</organism>
<evidence type="ECO:0000313" key="9">
    <source>
        <dbReference type="EMBL" id="ELA09303.1"/>
    </source>
</evidence>
<dbReference type="Proteomes" id="UP000023795">
    <property type="component" value="Unassembled WGS sequence"/>
</dbReference>
<comment type="function">
    <text evidence="8">Catalyzes the condensation of pantoate with beta-alanine in an ATP-dependent reaction via a pantoyl-adenylate intermediate.</text>
</comment>
<comment type="subcellular location">
    <subcellularLocation>
        <location evidence="8">Cytoplasm</location>
    </subcellularLocation>
</comment>
<feature type="binding site" evidence="8">
    <location>
        <position position="59"/>
    </location>
    <ligand>
        <name>beta-alanine</name>
        <dbReference type="ChEBI" id="CHEBI:57966"/>
    </ligand>
</feature>
<dbReference type="SUPFAM" id="SSF52374">
    <property type="entry name" value="Nucleotidylyl transferase"/>
    <property type="match status" value="1"/>
</dbReference>
<comment type="caution">
    <text evidence="9">The sequence shown here is derived from an EMBL/GenBank/DDBJ whole genome shotgun (WGS) entry which is preliminary data.</text>
</comment>
<dbReference type="GO" id="GO:0005829">
    <property type="term" value="C:cytosol"/>
    <property type="evidence" value="ECO:0007669"/>
    <property type="project" value="TreeGrafter"/>
</dbReference>
<comment type="similarity">
    <text evidence="2 8">Belongs to the pantothenate synthetase family.</text>
</comment>
<comment type="catalytic activity">
    <reaction evidence="7 8">
        <text>(R)-pantoate + beta-alanine + ATP = (R)-pantothenate + AMP + diphosphate + H(+)</text>
        <dbReference type="Rhea" id="RHEA:10912"/>
        <dbReference type="ChEBI" id="CHEBI:15378"/>
        <dbReference type="ChEBI" id="CHEBI:15980"/>
        <dbReference type="ChEBI" id="CHEBI:29032"/>
        <dbReference type="ChEBI" id="CHEBI:30616"/>
        <dbReference type="ChEBI" id="CHEBI:33019"/>
        <dbReference type="ChEBI" id="CHEBI:57966"/>
        <dbReference type="ChEBI" id="CHEBI:456215"/>
        <dbReference type="EC" id="6.3.2.1"/>
    </reaction>
</comment>
<dbReference type="InterPro" id="IPR003721">
    <property type="entry name" value="Pantoate_ligase"/>
</dbReference>
<dbReference type="InterPro" id="IPR004821">
    <property type="entry name" value="Cyt_trans-like"/>
</dbReference>
<evidence type="ECO:0000256" key="6">
    <source>
        <dbReference type="ARBA" id="ARBA00022840"/>
    </source>
</evidence>
<evidence type="ECO:0000256" key="1">
    <source>
        <dbReference type="ARBA" id="ARBA00004990"/>
    </source>
</evidence>
<dbReference type="CDD" id="cd00560">
    <property type="entry name" value="PanC"/>
    <property type="match status" value="1"/>
</dbReference>
<gene>
    <name evidence="8 9" type="primary">panC</name>
    <name evidence="9" type="ORF">MOMA_02820</name>
</gene>
<dbReference type="RefSeq" id="WP_009767123.1">
    <property type="nucleotide sequence ID" value="NZ_ANIN01000001.1"/>
</dbReference>
<comment type="subunit">
    <text evidence="8">Homodimer.</text>
</comment>
<evidence type="ECO:0000256" key="4">
    <source>
        <dbReference type="ARBA" id="ARBA00022655"/>
    </source>
</evidence>
<proteinExistence type="inferred from homology"/>
<accession>L2FA05</accession>
<keyword evidence="8" id="KW-0963">Cytoplasm</keyword>
<dbReference type="InterPro" id="IPR042176">
    <property type="entry name" value="Pantoate_ligase_C"/>
</dbReference>